<evidence type="ECO:0000256" key="6">
    <source>
        <dbReference type="ARBA" id="ARBA00034460"/>
    </source>
</evidence>
<evidence type="ECO:0000313" key="13">
    <source>
        <dbReference type="RefSeq" id="XP_020633172.2"/>
    </source>
</evidence>
<dbReference type="SMART" id="SM00589">
    <property type="entry name" value="PRY"/>
    <property type="match status" value="1"/>
</dbReference>
<dbReference type="SMART" id="SM00184">
    <property type="entry name" value="RING"/>
    <property type="match status" value="1"/>
</dbReference>
<keyword evidence="5" id="KW-0862">Zinc</keyword>
<comment type="similarity">
    <text evidence="1">Belongs to the ohanin/vespryn family.</text>
</comment>
<feature type="coiled-coil region" evidence="8">
    <location>
        <begin position="189"/>
        <end position="238"/>
    </location>
</feature>
<feature type="domain" description="B30.2/SPRY" evidence="11">
    <location>
        <begin position="287"/>
        <end position="476"/>
    </location>
</feature>
<dbReference type="PROSITE" id="PS00518">
    <property type="entry name" value="ZF_RING_1"/>
    <property type="match status" value="1"/>
</dbReference>
<dbReference type="InterPro" id="IPR050143">
    <property type="entry name" value="TRIM/RBCC"/>
</dbReference>
<dbReference type="AlphaFoldDB" id="A0A6J0SAB4"/>
<dbReference type="RefSeq" id="XP_020633172.2">
    <property type="nucleotide sequence ID" value="XM_020777513.2"/>
</dbReference>
<name>A0A6J0SAB4_9SAUR</name>
<dbReference type="InterPro" id="IPR013083">
    <property type="entry name" value="Znf_RING/FYVE/PHD"/>
</dbReference>
<dbReference type="Gene3D" id="2.60.120.920">
    <property type="match status" value="1"/>
</dbReference>
<dbReference type="PROSITE" id="PS50089">
    <property type="entry name" value="ZF_RING_2"/>
    <property type="match status" value="1"/>
</dbReference>
<dbReference type="SMART" id="SM00449">
    <property type="entry name" value="SPRY"/>
    <property type="match status" value="1"/>
</dbReference>
<dbReference type="Gene3D" id="3.30.40.10">
    <property type="entry name" value="Zinc/RING finger domain, C3HC4 (zinc finger)"/>
    <property type="match status" value="1"/>
</dbReference>
<dbReference type="InterPro" id="IPR001841">
    <property type="entry name" value="Znf_RING"/>
</dbReference>
<dbReference type="SUPFAM" id="SSF57845">
    <property type="entry name" value="B-box zinc-binding domain"/>
    <property type="match status" value="1"/>
</dbReference>
<dbReference type="OrthoDB" id="9419562at2759"/>
<dbReference type="InterPro" id="IPR027370">
    <property type="entry name" value="Znf-RING_euk"/>
</dbReference>
<dbReference type="PANTHER" id="PTHR24103">
    <property type="entry name" value="E3 UBIQUITIN-PROTEIN LIGASE TRIM"/>
    <property type="match status" value="1"/>
</dbReference>
<dbReference type="InterPro" id="IPR043136">
    <property type="entry name" value="B30.2/SPRY_sf"/>
</dbReference>
<sequence>MAKSVSIVDLKEDALCPICRQLLTDPVLMECGHNFCRLCISDYYVAWKEQSRLLKCPVCGAPIQEGRLRPNQQLASIVDKLKQMPSLEEEKDLFCPKHKEKLNLFCENDEELLCVICERSPEHKSHKVVLAEEAVKGYKDKLYRRLRALKEKRSKTEMSPADAEKETLDLLKRLQTEKEKAVADFKKLHAFLEEQESYLLDQIKQLQKEIAKKRKTHLTKLVEEVASLKNIIQEIEESCEQPAVEFLVDYKTNLEKCDKAAEDPDSFPLELRWRVCDIVDINLFLENIAEQYEETLVSGLPIQKAEVTFDQMTAHPQLILSEDRKMARMGEFYRHLTKNPERFDEWPFVLGREGFASGRHYWEVTVGSEDAWGVGVAKKSVKRHGDVDFSPEEGFWAVGKWEGNYTAYNPPYFTLLTLHGELKRIRVSLNVDGGWVTFFDADTATPLFAYSVGTFSGETLFPFFYLFGKARLALDP</sequence>
<keyword evidence="12" id="KW-1185">Reference proteome</keyword>
<dbReference type="InParanoid" id="A0A6J0SAB4"/>
<dbReference type="InterPro" id="IPR013320">
    <property type="entry name" value="ConA-like_dom_sf"/>
</dbReference>
<evidence type="ECO:0000256" key="5">
    <source>
        <dbReference type="ARBA" id="ARBA00022833"/>
    </source>
</evidence>
<evidence type="ECO:0000256" key="4">
    <source>
        <dbReference type="ARBA" id="ARBA00022771"/>
    </source>
</evidence>
<protein>
    <submittedName>
        <fullName evidence="13">E3 ubiquitin-protein ligase TRIM7-like</fullName>
    </submittedName>
</protein>
<feature type="domain" description="RING-type" evidence="9">
    <location>
        <begin position="16"/>
        <end position="59"/>
    </location>
</feature>
<dbReference type="InterPro" id="IPR006574">
    <property type="entry name" value="PRY"/>
</dbReference>
<dbReference type="Pfam" id="PF00643">
    <property type="entry name" value="zf-B_box"/>
    <property type="match status" value="1"/>
</dbReference>
<evidence type="ECO:0000256" key="7">
    <source>
        <dbReference type="PROSITE-ProRule" id="PRU00024"/>
    </source>
</evidence>
<dbReference type="KEGG" id="pvt:110069943"/>
<keyword evidence="8" id="KW-0175">Coiled coil</keyword>
<dbReference type="SUPFAM" id="SSF57850">
    <property type="entry name" value="RING/U-box"/>
    <property type="match status" value="1"/>
</dbReference>
<dbReference type="InterPro" id="IPR003877">
    <property type="entry name" value="SPRY_dom"/>
</dbReference>
<dbReference type="SUPFAM" id="SSF49899">
    <property type="entry name" value="Concanavalin A-like lectins/glucanases"/>
    <property type="match status" value="1"/>
</dbReference>
<dbReference type="PROSITE" id="PS50188">
    <property type="entry name" value="B302_SPRY"/>
    <property type="match status" value="1"/>
</dbReference>
<organism evidence="12 13">
    <name type="scientific">Pogona vitticeps</name>
    <name type="common">central bearded dragon</name>
    <dbReference type="NCBI Taxonomy" id="103695"/>
    <lineage>
        <taxon>Eukaryota</taxon>
        <taxon>Metazoa</taxon>
        <taxon>Chordata</taxon>
        <taxon>Craniata</taxon>
        <taxon>Vertebrata</taxon>
        <taxon>Euteleostomi</taxon>
        <taxon>Lepidosauria</taxon>
        <taxon>Squamata</taxon>
        <taxon>Bifurcata</taxon>
        <taxon>Unidentata</taxon>
        <taxon>Episquamata</taxon>
        <taxon>Toxicofera</taxon>
        <taxon>Iguania</taxon>
        <taxon>Acrodonta</taxon>
        <taxon>Agamidae</taxon>
        <taxon>Amphibolurinae</taxon>
        <taxon>Pogona</taxon>
    </lineage>
</organism>
<dbReference type="CDD" id="cd19795">
    <property type="entry name" value="Bbox2_TRIM68_C-IV"/>
    <property type="match status" value="1"/>
</dbReference>
<dbReference type="Gene3D" id="3.30.160.60">
    <property type="entry name" value="Classic Zinc Finger"/>
    <property type="match status" value="1"/>
</dbReference>
<comment type="function">
    <text evidence="6">Neurotoxin that produces dose-dependent hypolocomotion and hyperalgesia in mice. May directly act on the central nervous system, as it is 6500-fold more potent when administered intracerebroventricularly than intraperitoneal.</text>
</comment>
<dbReference type="GO" id="GO:0008270">
    <property type="term" value="F:zinc ion binding"/>
    <property type="evidence" value="ECO:0007669"/>
    <property type="project" value="UniProtKB-KW"/>
</dbReference>
<dbReference type="InterPro" id="IPR003879">
    <property type="entry name" value="Butyrophylin_SPRY"/>
</dbReference>
<keyword evidence="2" id="KW-0800">Toxin</keyword>
<dbReference type="Pfam" id="PF00622">
    <property type="entry name" value="SPRY"/>
    <property type="match status" value="1"/>
</dbReference>
<keyword evidence="2" id="KW-0528">Neurotoxin</keyword>
<proteinExistence type="inferred from homology"/>
<gene>
    <name evidence="13" type="primary">LOC110069943</name>
</gene>
<evidence type="ECO:0000259" key="11">
    <source>
        <dbReference type="PROSITE" id="PS50188"/>
    </source>
</evidence>
<keyword evidence="4 7" id="KW-0863">Zinc-finger</keyword>
<evidence type="ECO:0000256" key="8">
    <source>
        <dbReference type="SAM" id="Coils"/>
    </source>
</evidence>
<dbReference type="PRINTS" id="PR01407">
    <property type="entry name" value="BUTYPHLNCDUF"/>
</dbReference>
<evidence type="ECO:0000256" key="3">
    <source>
        <dbReference type="ARBA" id="ARBA00022723"/>
    </source>
</evidence>
<dbReference type="CDD" id="cd12888">
    <property type="entry name" value="SPRY_PRY_TRIM7_like"/>
    <property type="match status" value="1"/>
</dbReference>
<evidence type="ECO:0000256" key="2">
    <source>
        <dbReference type="ARBA" id="ARBA00022699"/>
    </source>
</evidence>
<dbReference type="Proteomes" id="UP001652642">
    <property type="component" value="Chromosome 2"/>
</dbReference>
<reference evidence="12" key="1">
    <citation type="submission" date="2025-05" db="UniProtKB">
        <authorList>
            <consortium name="RefSeq"/>
        </authorList>
    </citation>
    <scope>NUCLEOTIDE SEQUENCE [LARGE SCALE GENOMIC DNA]</scope>
</reference>
<reference evidence="13" key="2">
    <citation type="submission" date="2025-08" db="UniProtKB">
        <authorList>
            <consortium name="RefSeq"/>
        </authorList>
    </citation>
    <scope>IDENTIFICATION</scope>
</reference>
<dbReference type="InterPro" id="IPR001870">
    <property type="entry name" value="B30.2/SPRY"/>
</dbReference>
<dbReference type="PROSITE" id="PS50119">
    <property type="entry name" value="ZF_BBOX"/>
    <property type="match status" value="1"/>
</dbReference>
<accession>A0A6J0SAB4</accession>
<feature type="domain" description="B box-type" evidence="10">
    <location>
        <begin position="90"/>
        <end position="131"/>
    </location>
</feature>
<dbReference type="InterPro" id="IPR017907">
    <property type="entry name" value="Znf_RING_CS"/>
</dbReference>
<evidence type="ECO:0000313" key="12">
    <source>
        <dbReference type="Proteomes" id="UP001652642"/>
    </source>
</evidence>
<evidence type="ECO:0000256" key="1">
    <source>
        <dbReference type="ARBA" id="ARBA00009651"/>
    </source>
</evidence>
<dbReference type="SMART" id="SM00336">
    <property type="entry name" value="BBOX"/>
    <property type="match status" value="1"/>
</dbReference>
<dbReference type="Pfam" id="PF13765">
    <property type="entry name" value="PRY"/>
    <property type="match status" value="1"/>
</dbReference>
<keyword evidence="3" id="KW-0479">Metal-binding</keyword>
<evidence type="ECO:0000259" key="10">
    <source>
        <dbReference type="PROSITE" id="PS50119"/>
    </source>
</evidence>
<dbReference type="GeneID" id="110069943"/>
<dbReference type="InterPro" id="IPR000315">
    <property type="entry name" value="Znf_B-box"/>
</dbReference>
<evidence type="ECO:0000259" key="9">
    <source>
        <dbReference type="PROSITE" id="PS50089"/>
    </source>
</evidence>
<dbReference type="Pfam" id="PF13445">
    <property type="entry name" value="zf-RING_UBOX"/>
    <property type="match status" value="1"/>
</dbReference>